<dbReference type="GO" id="GO:0016787">
    <property type="term" value="F:hydrolase activity"/>
    <property type="evidence" value="ECO:0007669"/>
    <property type="project" value="UniProtKB-KW"/>
</dbReference>
<dbReference type="InterPro" id="IPR020802">
    <property type="entry name" value="TesA-like"/>
</dbReference>
<protein>
    <submittedName>
        <fullName evidence="5">Alpha/beta fold hydrolase</fullName>
    </submittedName>
</protein>
<dbReference type="AlphaFoldDB" id="A0AAP6B9B8"/>
<gene>
    <name evidence="5" type="ORF">PV399_11995</name>
    <name evidence="6" type="ORF">PV666_07460</name>
</gene>
<dbReference type="InterPro" id="IPR001031">
    <property type="entry name" value="Thioesterase"/>
</dbReference>
<evidence type="ECO:0000313" key="5">
    <source>
        <dbReference type="EMBL" id="MDX2960430.1"/>
    </source>
</evidence>
<evidence type="ECO:0000313" key="6">
    <source>
        <dbReference type="EMBL" id="MDX3017716.1"/>
    </source>
</evidence>
<comment type="similarity">
    <text evidence="1">Belongs to the thioesterase family.</text>
</comment>
<evidence type="ECO:0000259" key="4">
    <source>
        <dbReference type="SMART" id="SM00824"/>
    </source>
</evidence>
<dbReference type="GeneID" id="69811729"/>
<dbReference type="InterPro" id="IPR029058">
    <property type="entry name" value="AB_hydrolase_fold"/>
</dbReference>
<evidence type="ECO:0000256" key="3">
    <source>
        <dbReference type="SAM" id="MobiDB-lite"/>
    </source>
</evidence>
<dbReference type="RefSeq" id="WP_010359208.1">
    <property type="nucleotide sequence ID" value="NZ_CP122369.1"/>
</dbReference>
<dbReference type="GO" id="GO:0008610">
    <property type="term" value="P:lipid biosynthetic process"/>
    <property type="evidence" value="ECO:0007669"/>
    <property type="project" value="TreeGrafter"/>
</dbReference>
<keyword evidence="7" id="KW-1185">Reference proteome</keyword>
<evidence type="ECO:0000313" key="7">
    <source>
        <dbReference type="Proteomes" id="UP001272987"/>
    </source>
</evidence>
<dbReference type="SUPFAM" id="SSF53474">
    <property type="entry name" value="alpha/beta-Hydrolases"/>
    <property type="match status" value="1"/>
</dbReference>
<dbReference type="InterPro" id="IPR012223">
    <property type="entry name" value="TEII"/>
</dbReference>
<sequence length="268" mass="28953">MIRRQTVATRPDSPWIRTFGPPDPSAPTRLVCFPHAGGAASYFRDWGGHDAAGAEVWAVQYPGRENRIREPFAPDLHTLADQVAQELSGLLDRPAVFFGHSMGAVVGYEVLRRLTAGGRGHAVRHLVVSGSGAPHRVRPFAGQEGAHLLDDDRLVALLKELGSGNAGLLDDPDMRSAFLPAVRDDYRIVQSYVPRTGGPPLRTDVTAFVGRQDEAVGVGDAGAWAGATRGRFALRTFPGGHFYLAEHQGDVLSAVREVLATPDRHRES</sequence>
<evidence type="ECO:0000313" key="8">
    <source>
        <dbReference type="Proteomes" id="UP001282288"/>
    </source>
</evidence>
<feature type="domain" description="Thioesterase TesA-like" evidence="4">
    <location>
        <begin position="31"/>
        <end position="259"/>
    </location>
</feature>
<comment type="caution">
    <text evidence="5">The sequence shown here is derived from an EMBL/GenBank/DDBJ whole genome shotgun (WGS) entry which is preliminary data.</text>
</comment>
<feature type="region of interest" description="Disordered" evidence="3">
    <location>
        <begin position="1"/>
        <end position="20"/>
    </location>
</feature>
<accession>A0AAP6B9B8</accession>
<evidence type="ECO:0000256" key="1">
    <source>
        <dbReference type="ARBA" id="ARBA00007169"/>
    </source>
</evidence>
<dbReference type="Gene3D" id="3.40.50.1820">
    <property type="entry name" value="alpha/beta hydrolase"/>
    <property type="match status" value="1"/>
</dbReference>
<dbReference type="PANTHER" id="PTHR11487">
    <property type="entry name" value="THIOESTERASE"/>
    <property type="match status" value="1"/>
</dbReference>
<dbReference type="PANTHER" id="PTHR11487:SF0">
    <property type="entry name" value="S-ACYL FATTY ACID SYNTHASE THIOESTERASE, MEDIUM CHAIN"/>
    <property type="match status" value="1"/>
</dbReference>
<dbReference type="EMBL" id="JARAWC010000007">
    <property type="protein sequence ID" value="MDX2960430.1"/>
    <property type="molecule type" value="Genomic_DNA"/>
</dbReference>
<dbReference type="Pfam" id="PF00975">
    <property type="entry name" value="Thioesterase"/>
    <property type="match status" value="1"/>
</dbReference>
<dbReference type="EMBL" id="JARAWP010000004">
    <property type="protein sequence ID" value="MDX3017716.1"/>
    <property type="molecule type" value="Genomic_DNA"/>
</dbReference>
<name>A0AAP6B9B8_9ACTN</name>
<evidence type="ECO:0000256" key="2">
    <source>
        <dbReference type="ARBA" id="ARBA00022801"/>
    </source>
</evidence>
<reference evidence="5 7" key="1">
    <citation type="journal article" date="2023" name="Microb. Genom.">
        <title>Mesoterricola silvestris gen. nov., sp. nov., Mesoterricola sediminis sp. nov., Geothrix oryzae sp. nov., Geothrix edaphica sp. nov., Geothrix rubra sp. nov., and Geothrix limicola sp. nov., six novel members of Acidobacteriota isolated from soils.</title>
        <authorList>
            <person name="Weisberg A.J."/>
            <person name="Pearce E."/>
            <person name="Kramer C.G."/>
            <person name="Chang J.H."/>
            <person name="Clarke C.R."/>
        </authorList>
    </citation>
    <scope>NUCLEOTIDE SEQUENCE</scope>
    <source>
        <strain evidence="6 7">NB05-1H</strain>
        <strain evidence="5">NRRL_B-16521</strain>
    </source>
</reference>
<dbReference type="Proteomes" id="UP001272987">
    <property type="component" value="Unassembled WGS sequence"/>
</dbReference>
<keyword evidence="2 5" id="KW-0378">Hydrolase</keyword>
<dbReference type="SMART" id="SM00824">
    <property type="entry name" value="PKS_TE"/>
    <property type="match status" value="1"/>
</dbReference>
<organism evidence="5 8">
    <name type="scientific">Streptomyces acidiscabies</name>
    <dbReference type="NCBI Taxonomy" id="42234"/>
    <lineage>
        <taxon>Bacteria</taxon>
        <taxon>Bacillati</taxon>
        <taxon>Actinomycetota</taxon>
        <taxon>Actinomycetes</taxon>
        <taxon>Kitasatosporales</taxon>
        <taxon>Streptomycetaceae</taxon>
        <taxon>Streptomyces</taxon>
    </lineage>
</organism>
<dbReference type="Proteomes" id="UP001282288">
    <property type="component" value="Unassembled WGS sequence"/>
</dbReference>
<proteinExistence type="inferred from homology"/>